<feature type="domain" description="NmrA-like" evidence="4">
    <location>
        <begin position="4"/>
        <end position="307"/>
    </location>
</feature>
<reference evidence="5 6" key="1">
    <citation type="journal article" date="2011" name="Science">
        <title>The Selaginella genome identifies genetic changes associated with the evolution of vascular plants.</title>
        <authorList>
            <person name="Banks J.A."/>
            <person name="Nishiyama T."/>
            <person name="Hasebe M."/>
            <person name="Bowman J.L."/>
            <person name="Gribskov M."/>
            <person name="dePamphilis C."/>
            <person name="Albert V.A."/>
            <person name="Aono N."/>
            <person name="Aoyama T."/>
            <person name="Ambrose B.A."/>
            <person name="Ashton N.W."/>
            <person name="Axtell M.J."/>
            <person name="Barker E."/>
            <person name="Barker M.S."/>
            <person name="Bennetzen J.L."/>
            <person name="Bonawitz N.D."/>
            <person name="Chapple C."/>
            <person name="Cheng C."/>
            <person name="Correa L.G."/>
            <person name="Dacre M."/>
            <person name="DeBarry J."/>
            <person name="Dreyer I."/>
            <person name="Elias M."/>
            <person name="Engstrom E.M."/>
            <person name="Estelle M."/>
            <person name="Feng L."/>
            <person name="Finet C."/>
            <person name="Floyd S.K."/>
            <person name="Frommer W.B."/>
            <person name="Fujita T."/>
            <person name="Gramzow L."/>
            <person name="Gutensohn M."/>
            <person name="Harholt J."/>
            <person name="Hattori M."/>
            <person name="Heyl A."/>
            <person name="Hirai T."/>
            <person name="Hiwatashi Y."/>
            <person name="Ishikawa M."/>
            <person name="Iwata M."/>
            <person name="Karol K.G."/>
            <person name="Koehler B."/>
            <person name="Kolukisaoglu U."/>
            <person name="Kubo M."/>
            <person name="Kurata T."/>
            <person name="Lalonde S."/>
            <person name="Li K."/>
            <person name="Li Y."/>
            <person name="Litt A."/>
            <person name="Lyons E."/>
            <person name="Manning G."/>
            <person name="Maruyama T."/>
            <person name="Michael T.P."/>
            <person name="Mikami K."/>
            <person name="Miyazaki S."/>
            <person name="Morinaga S."/>
            <person name="Murata T."/>
            <person name="Mueller-Roeber B."/>
            <person name="Nelson D.R."/>
            <person name="Obara M."/>
            <person name="Oguri Y."/>
            <person name="Olmstead R.G."/>
            <person name="Onodera N."/>
            <person name="Petersen B.L."/>
            <person name="Pils B."/>
            <person name="Prigge M."/>
            <person name="Rensing S.A."/>
            <person name="Riano-Pachon D.M."/>
            <person name="Roberts A.W."/>
            <person name="Sato Y."/>
            <person name="Scheller H.V."/>
            <person name="Schulz B."/>
            <person name="Schulz C."/>
            <person name="Shakirov E.V."/>
            <person name="Shibagaki N."/>
            <person name="Shinohara N."/>
            <person name="Shippen D.E."/>
            <person name="Soerensen I."/>
            <person name="Sotooka R."/>
            <person name="Sugimoto N."/>
            <person name="Sugita M."/>
            <person name="Sumikawa N."/>
            <person name="Tanurdzic M."/>
            <person name="Theissen G."/>
            <person name="Ulvskov P."/>
            <person name="Wakazuki S."/>
            <person name="Weng J.K."/>
            <person name="Willats W.W."/>
            <person name="Wipf D."/>
            <person name="Wolf P.G."/>
            <person name="Yang L."/>
            <person name="Zimmer A.D."/>
            <person name="Zhu Q."/>
            <person name="Mitros T."/>
            <person name="Hellsten U."/>
            <person name="Loque D."/>
            <person name="Otillar R."/>
            <person name="Salamov A."/>
            <person name="Schmutz J."/>
            <person name="Shapiro H."/>
            <person name="Lindquist E."/>
            <person name="Lucas S."/>
            <person name="Rokhsar D."/>
            <person name="Grigoriev I.V."/>
        </authorList>
    </citation>
    <scope>NUCLEOTIDE SEQUENCE [LARGE SCALE GENOMIC DNA]</scope>
</reference>
<dbReference type="Gramene" id="EFJ24685">
    <property type="protein sequence ID" value="EFJ24685"/>
    <property type="gene ID" value="SELMODRAFT_414671"/>
</dbReference>
<dbReference type="InterPro" id="IPR036291">
    <property type="entry name" value="NAD(P)-bd_dom_sf"/>
</dbReference>
<evidence type="ECO:0000256" key="1">
    <source>
        <dbReference type="ARBA" id="ARBA00005725"/>
    </source>
</evidence>
<gene>
    <name evidence="5" type="ORF">SELMODRAFT_414671</name>
</gene>
<accession>D8RTJ3</accession>
<proteinExistence type="inferred from homology"/>
<comment type="similarity">
    <text evidence="1">Belongs to the NmrA-type oxidoreductase family. Isoflavone reductase subfamily.</text>
</comment>
<dbReference type="KEGG" id="smo:SELMODRAFT_414671"/>
<dbReference type="CDD" id="cd05259">
    <property type="entry name" value="PCBER_SDR_a"/>
    <property type="match status" value="1"/>
</dbReference>
<dbReference type="InterPro" id="IPR050608">
    <property type="entry name" value="NmrA-type/Isoflavone_red_sf"/>
</dbReference>
<keyword evidence="6" id="KW-1185">Reference proteome</keyword>
<dbReference type="GO" id="GO:0009807">
    <property type="term" value="P:lignan biosynthetic process"/>
    <property type="evidence" value="ECO:0000318"/>
    <property type="project" value="GO_Central"/>
</dbReference>
<dbReference type="Proteomes" id="UP000001514">
    <property type="component" value="Unassembled WGS sequence"/>
</dbReference>
<dbReference type="InterPro" id="IPR008030">
    <property type="entry name" value="NmrA-like"/>
</dbReference>
<dbReference type="PANTHER" id="PTHR43349">
    <property type="entry name" value="PINORESINOL REDUCTASE-RELATED"/>
    <property type="match status" value="1"/>
</dbReference>
<evidence type="ECO:0000259" key="4">
    <source>
        <dbReference type="Pfam" id="PF05368"/>
    </source>
</evidence>
<evidence type="ECO:0000313" key="6">
    <source>
        <dbReference type="Proteomes" id="UP000001514"/>
    </source>
</evidence>
<dbReference type="PANTHER" id="PTHR43349:SF35">
    <property type="entry name" value="PHENYLCOUMARAN BENZYLIC ETHER REDUCTASE 1"/>
    <property type="match status" value="1"/>
</dbReference>
<dbReference type="SUPFAM" id="SSF51735">
    <property type="entry name" value="NAD(P)-binding Rossmann-fold domains"/>
    <property type="match status" value="1"/>
</dbReference>
<name>D8RTJ3_SELML</name>
<dbReference type="OMA" id="NINEEQW"/>
<dbReference type="Gene3D" id="3.90.25.10">
    <property type="entry name" value="UDP-galactose 4-epimerase, domain 1"/>
    <property type="match status" value="1"/>
</dbReference>
<dbReference type="Gene3D" id="3.40.50.720">
    <property type="entry name" value="NAD(P)-binding Rossmann-like Domain"/>
    <property type="match status" value="1"/>
</dbReference>
<keyword evidence="2" id="KW-0521">NADP</keyword>
<evidence type="ECO:0000313" key="5">
    <source>
        <dbReference type="EMBL" id="EFJ24685.1"/>
    </source>
</evidence>
<dbReference type="GO" id="GO:0050664">
    <property type="term" value="F:oxidoreductase activity, acting on NAD(P)H, oxygen as acceptor"/>
    <property type="evidence" value="ECO:0000318"/>
    <property type="project" value="GO_Central"/>
</dbReference>
<evidence type="ECO:0000256" key="3">
    <source>
        <dbReference type="ARBA" id="ARBA00023002"/>
    </source>
</evidence>
<dbReference type="InParanoid" id="D8RTJ3"/>
<evidence type="ECO:0000256" key="2">
    <source>
        <dbReference type="ARBA" id="ARBA00022857"/>
    </source>
</evidence>
<dbReference type="HOGENOM" id="CLU_060833_0_1_1"/>
<dbReference type="eggNOG" id="ENOG502QQTV">
    <property type="taxonomic scope" value="Eukaryota"/>
</dbReference>
<dbReference type="EMBL" id="GL377589">
    <property type="protein sequence ID" value="EFJ24685.1"/>
    <property type="molecule type" value="Genomic_DNA"/>
</dbReference>
<dbReference type="AlphaFoldDB" id="D8RTJ3"/>
<organism evidence="6">
    <name type="scientific">Selaginella moellendorffii</name>
    <name type="common">Spikemoss</name>
    <dbReference type="NCBI Taxonomy" id="88036"/>
    <lineage>
        <taxon>Eukaryota</taxon>
        <taxon>Viridiplantae</taxon>
        <taxon>Streptophyta</taxon>
        <taxon>Embryophyta</taxon>
        <taxon>Tracheophyta</taxon>
        <taxon>Lycopodiopsida</taxon>
        <taxon>Selaginellales</taxon>
        <taxon>Selaginellaceae</taxon>
        <taxon>Selaginella</taxon>
    </lineage>
</organism>
<sequence length="311" mass="35493">MGENRVLVVSATGYIGRHIVNACLEQGHPTFVQVRPEAARDVEKVQLVLSFRRAGAKIFWVSLDDHDELVKLLKQVDVVICTVSHFHLDEQYKLINAIKEAGNIKKFYPSEFGTDVGRNPHIPPGDKLFTDKVAIRRTVEVLGIPYTYISANCFMGFFLASFAQLEPLSKFFPPRDSVVIHGDGNVKIVWMAEKDIGTYTAKSIDDPRTMNRTVYFRPPKNVLTMNEQVAIWESKIGKALKKSYLSEKELFAKYIQDEKHSWLTRAAAAHMYEIFHRGDLYFDFGPDDLEASVLYPEVEYTTAESYLELFV</sequence>
<dbReference type="OrthoDB" id="419598at2759"/>
<dbReference type="Pfam" id="PF05368">
    <property type="entry name" value="NmrA"/>
    <property type="match status" value="1"/>
</dbReference>
<protein>
    <recommendedName>
        <fullName evidence="4">NmrA-like domain-containing protein</fullName>
    </recommendedName>
</protein>
<dbReference type="InterPro" id="IPR045312">
    <property type="entry name" value="PCBER-like"/>
</dbReference>
<dbReference type="STRING" id="88036.D8RTJ3"/>
<keyword evidence="3" id="KW-0560">Oxidoreductase</keyword>